<evidence type="ECO:0000256" key="3">
    <source>
        <dbReference type="ARBA" id="ARBA00038401"/>
    </source>
</evidence>
<evidence type="ECO:0000256" key="2">
    <source>
        <dbReference type="ARBA" id="ARBA00023242"/>
    </source>
</evidence>
<dbReference type="Gene3D" id="1.25.10.10">
    <property type="entry name" value="Leucine-rich Repeat Variant"/>
    <property type="match status" value="1"/>
</dbReference>
<dbReference type="PANTHER" id="PTHR23424">
    <property type="entry name" value="SERUM AMYLOID A"/>
    <property type="match status" value="1"/>
</dbReference>
<keyword evidence="5" id="KW-1185">Reference proteome</keyword>
<name>A0A9N9FRN0_FUNMO</name>
<gene>
    <name evidence="4" type="ORF">FMOSSE_LOCUS6552</name>
</gene>
<sequence length="314" mass="36064">MSNISQAEIERPSVYSVAGIVLNILSAIKNNSIDAVNEIDVTTNEVEFNSDKFLEDTAVEQTLCAIWDLSSLEEYANILVNECQIHRIMLKLITSTARNRTKELSLGVLANLACFPDKAMILIGDMDLLNIIQVLIKDDENEDDVRVLFEASSFVRNILTNSPHYNSDHESTLSEFLFNDNLVSRFNYFLKNTLNDDLFFASLEILNCILFIGIPEQHFEFMSLEIIECFNNICERISTFKDISRKLFITIINLMNILLETGLIPPDVFERNHGTLYQLQHRTKDEYSDEDGDDDEILNLIETFKNKIELSKKR</sequence>
<protein>
    <submittedName>
        <fullName evidence="4">1630_t:CDS:1</fullName>
    </submittedName>
</protein>
<dbReference type="Proteomes" id="UP000789375">
    <property type="component" value="Unassembled WGS sequence"/>
</dbReference>
<comment type="caution">
    <text evidence="4">The sequence shown here is derived from an EMBL/GenBank/DDBJ whole genome shotgun (WGS) entry which is preliminary data.</text>
</comment>
<dbReference type="SUPFAM" id="SSF48371">
    <property type="entry name" value="ARM repeat"/>
    <property type="match status" value="1"/>
</dbReference>
<proteinExistence type="inferred from homology"/>
<comment type="subcellular location">
    <subcellularLocation>
        <location evidence="1">Nucleus</location>
    </subcellularLocation>
</comment>
<accession>A0A9N9FRN0</accession>
<evidence type="ECO:0000313" key="4">
    <source>
        <dbReference type="EMBL" id="CAG8552728.1"/>
    </source>
</evidence>
<reference evidence="4" key="1">
    <citation type="submission" date="2021-06" db="EMBL/GenBank/DDBJ databases">
        <authorList>
            <person name="Kallberg Y."/>
            <person name="Tangrot J."/>
            <person name="Rosling A."/>
        </authorList>
    </citation>
    <scope>NUCLEOTIDE SEQUENCE</scope>
    <source>
        <strain evidence="4">87-6 pot B 2015</strain>
    </source>
</reference>
<dbReference type="PANTHER" id="PTHR23424:SF23">
    <property type="entry name" value="PROTEIN SAAL1"/>
    <property type="match status" value="1"/>
</dbReference>
<comment type="similarity">
    <text evidence="3">Belongs to the SAAL1 family.</text>
</comment>
<evidence type="ECO:0000256" key="1">
    <source>
        <dbReference type="ARBA" id="ARBA00004123"/>
    </source>
</evidence>
<evidence type="ECO:0000313" key="5">
    <source>
        <dbReference type="Proteomes" id="UP000789375"/>
    </source>
</evidence>
<dbReference type="AlphaFoldDB" id="A0A9N9FRN0"/>
<dbReference type="InterPro" id="IPR016024">
    <property type="entry name" value="ARM-type_fold"/>
</dbReference>
<dbReference type="InterPro" id="IPR052464">
    <property type="entry name" value="Synovial_Prolif_Regulator"/>
</dbReference>
<dbReference type="GO" id="GO:0005634">
    <property type="term" value="C:nucleus"/>
    <property type="evidence" value="ECO:0007669"/>
    <property type="project" value="UniProtKB-SubCell"/>
</dbReference>
<dbReference type="InterPro" id="IPR011989">
    <property type="entry name" value="ARM-like"/>
</dbReference>
<keyword evidence="2" id="KW-0539">Nucleus</keyword>
<organism evidence="4 5">
    <name type="scientific">Funneliformis mosseae</name>
    <name type="common">Endomycorrhizal fungus</name>
    <name type="synonym">Glomus mosseae</name>
    <dbReference type="NCBI Taxonomy" id="27381"/>
    <lineage>
        <taxon>Eukaryota</taxon>
        <taxon>Fungi</taxon>
        <taxon>Fungi incertae sedis</taxon>
        <taxon>Mucoromycota</taxon>
        <taxon>Glomeromycotina</taxon>
        <taxon>Glomeromycetes</taxon>
        <taxon>Glomerales</taxon>
        <taxon>Glomeraceae</taxon>
        <taxon>Funneliformis</taxon>
    </lineage>
</organism>
<dbReference type="EMBL" id="CAJVPP010001393">
    <property type="protein sequence ID" value="CAG8552728.1"/>
    <property type="molecule type" value="Genomic_DNA"/>
</dbReference>